<reference evidence="8 9" key="1">
    <citation type="journal article" date="2015" name="Genome Announc.">
        <title>Expanding the biotechnology potential of lactobacilli through comparative genomics of 213 strains and associated genera.</title>
        <authorList>
            <person name="Sun Z."/>
            <person name="Harris H.M."/>
            <person name="McCann A."/>
            <person name="Guo C."/>
            <person name="Argimon S."/>
            <person name="Zhang W."/>
            <person name="Yang X."/>
            <person name="Jeffery I.B."/>
            <person name="Cooney J.C."/>
            <person name="Kagawa T.F."/>
            <person name="Liu W."/>
            <person name="Song Y."/>
            <person name="Salvetti E."/>
            <person name="Wrobel A."/>
            <person name="Rasinkangas P."/>
            <person name="Parkhill J."/>
            <person name="Rea M.C."/>
            <person name="O'Sullivan O."/>
            <person name="Ritari J."/>
            <person name="Douillard F.P."/>
            <person name="Paul Ross R."/>
            <person name="Yang R."/>
            <person name="Briner A.E."/>
            <person name="Felis G.E."/>
            <person name="de Vos W.M."/>
            <person name="Barrangou R."/>
            <person name="Klaenhammer T.R."/>
            <person name="Caufield P.W."/>
            <person name="Cui Y."/>
            <person name="Zhang H."/>
            <person name="O'Toole P.W."/>
        </authorList>
    </citation>
    <scope>NUCLEOTIDE SEQUENCE [LARGE SCALE GENOMIC DNA]</scope>
    <source>
        <strain evidence="8 9">DSM 19909</strain>
    </source>
</reference>
<dbReference type="AlphaFoldDB" id="A0A0R1LZN1"/>
<dbReference type="FunFam" id="3.90.76.10:FF:000001">
    <property type="entry name" value="Oligopeptide ABC transporter substrate-binding protein"/>
    <property type="match status" value="1"/>
</dbReference>
<dbReference type="PROSITE" id="PS51257">
    <property type="entry name" value="PROKAR_LIPOPROTEIN"/>
    <property type="match status" value="1"/>
</dbReference>
<keyword evidence="5" id="KW-0571">Peptide transport</keyword>
<evidence type="ECO:0000259" key="7">
    <source>
        <dbReference type="Pfam" id="PF00496"/>
    </source>
</evidence>
<proteinExistence type="inferred from homology"/>
<gene>
    <name evidence="8" type="ORF">FD04_GL000228</name>
</gene>
<name>A0A0R1LZN1_9LACO</name>
<comment type="similarity">
    <text evidence="2">Belongs to the bacterial solute-binding protein 5 family.</text>
</comment>
<feature type="signal peptide" evidence="6">
    <location>
        <begin position="1"/>
        <end position="27"/>
    </location>
</feature>
<comment type="subcellular location">
    <subcellularLocation>
        <location evidence="1">Cell envelope</location>
    </subcellularLocation>
</comment>
<dbReference type="Gene3D" id="3.40.190.10">
    <property type="entry name" value="Periplasmic binding protein-like II"/>
    <property type="match status" value="1"/>
</dbReference>
<dbReference type="PANTHER" id="PTHR30290">
    <property type="entry name" value="PERIPLASMIC BINDING COMPONENT OF ABC TRANSPORTER"/>
    <property type="match status" value="1"/>
</dbReference>
<evidence type="ECO:0000256" key="4">
    <source>
        <dbReference type="ARBA" id="ARBA00022729"/>
    </source>
</evidence>
<dbReference type="Pfam" id="PF00496">
    <property type="entry name" value="SBP_bac_5"/>
    <property type="match status" value="1"/>
</dbReference>
<evidence type="ECO:0000256" key="5">
    <source>
        <dbReference type="ARBA" id="ARBA00022856"/>
    </source>
</evidence>
<dbReference type="Gene3D" id="3.90.76.10">
    <property type="entry name" value="Dipeptide-binding Protein, Domain 1"/>
    <property type="match status" value="1"/>
</dbReference>
<keyword evidence="3" id="KW-0813">Transport</keyword>
<dbReference type="GO" id="GO:0015833">
    <property type="term" value="P:peptide transport"/>
    <property type="evidence" value="ECO:0007669"/>
    <property type="project" value="UniProtKB-KW"/>
</dbReference>
<keyword evidence="4 6" id="KW-0732">Signal</keyword>
<dbReference type="GO" id="GO:0043190">
    <property type="term" value="C:ATP-binding cassette (ABC) transporter complex"/>
    <property type="evidence" value="ECO:0007669"/>
    <property type="project" value="InterPro"/>
</dbReference>
<dbReference type="EMBL" id="AZEE01000027">
    <property type="protein sequence ID" value="KRK98497.1"/>
    <property type="molecule type" value="Genomic_DNA"/>
</dbReference>
<dbReference type="Proteomes" id="UP000051160">
    <property type="component" value="Unassembled WGS sequence"/>
</dbReference>
<feature type="domain" description="Solute-binding protein family 5" evidence="7">
    <location>
        <begin position="74"/>
        <end position="461"/>
    </location>
</feature>
<sequence length="541" mass="59747">MNRLLAISVSAASVALLLGACSSKSSSSTKQDITMPSTQELSTIDLSKSTALDTFNTLNNTNEGLYRLGKNSKAEPGIAKSESVSKDELTYTYTLRNNAKWSNGDPVTAQDFVYSWKRTVNPKTGSQYSYLFSGVKNADAISSNKKSVNTLGIKALGKYKLQVTLEKKIPYFKLLLGFPVFFPQDQKVVNKYGSNYGTRSSRMVYNGPFKLTGWNGTGTTWTLKKNNNYWDKKNVKLNQIKYQVVKDNSTALNQYNQKKLTGVALSGAQAKNVKGQSDYESLMTSSCYYLSLNQKMKLFKNQKIREAFSMAINRKVLVNKVLDDGSIATGSFVSKGLATNPKTGKDFTEDASYPASDSYNPTKAKQLWQAGLKELGMSGKSIDLTLLAGDDDSTKEVTQYLQSSLEKHLPGLKVTNNNLPSANVLAKQSSHSFQITLSDWFADFSDPITFLNILTTGNTSNQSQWSNATYDKLIKASSTTDANDPEARWQDMVKAQNILLKDAGIAPLYQSASPWLMNQKLKGLIYNTAGANYNFKSAYMK</sequence>
<dbReference type="SUPFAM" id="SSF53850">
    <property type="entry name" value="Periplasmic binding protein-like II"/>
    <property type="match status" value="1"/>
</dbReference>
<dbReference type="InterPro" id="IPR030678">
    <property type="entry name" value="Peptide/Ni-bd"/>
</dbReference>
<dbReference type="GO" id="GO:1904680">
    <property type="term" value="F:peptide transmembrane transporter activity"/>
    <property type="evidence" value="ECO:0007669"/>
    <property type="project" value="TreeGrafter"/>
</dbReference>
<keyword evidence="5" id="KW-0653">Protein transport</keyword>
<dbReference type="PANTHER" id="PTHR30290:SF10">
    <property type="entry name" value="PERIPLASMIC OLIGOPEPTIDE-BINDING PROTEIN-RELATED"/>
    <property type="match status" value="1"/>
</dbReference>
<feature type="chain" id="PRO_5006407697" evidence="6">
    <location>
        <begin position="28"/>
        <end position="541"/>
    </location>
</feature>
<dbReference type="FunFam" id="3.10.105.10:FF:000001">
    <property type="entry name" value="Oligopeptide ABC transporter, oligopeptide-binding protein"/>
    <property type="match status" value="1"/>
</dbReference>
<dbReference type="CDD" id="cd08504">
    <property type="entry name" value="PBP2_OppA"/>
    <property type="match status" value="1"/>
</dbReference>
<dbReference type="InterPro" id="IPR039424">
    <property type="entry name" value="SBP_5"/>
</dbReference>
<dbReference type="STRING" id="1423776.FD04_GL000228"/>
<dbReference type="PATRIC" id="fig|1423776.4.peg.227"/>
<keyword evidence="9" id="KW-1185">Reference proteome</keyword>
<dbReference type="GO" id="GO:0030288">
    <property type="term" value="C:outer membrane-bounded periplasmic space"/>
    <property type="evidence" value="ECO:0007669"/>
    <property type="project" value="UniProtKB-ARBA"/>
</dbReference>
<evidence type="ECO:0000256" key="6">
    <source>
        <dbReference type="SAM" id="SignalP"/>
    </source>
</evidence>
<dbReference type="InterPro" id="IPR000914">
    <property type="entry name" value="SBP_5_dom"/>
</dbReference>
<accession>A0A0R1LZN1</accession>
<dbReference type="PIRSF" id="PIRSF002741">
    <property type="entry name" value="MppA"/>
    <property type="match status" value="1"/>
</dbReference>
<organism evidence="8 9">
    <name type="scientific">Secundilactobacillus odoratitofui DSM 19909 = JCM 15043</name>
    <dbReference type="NCBI Taxonomy" id="1423776"/>
    <lineage>
        <taxon>Bacteria</taxon>
        <taxon>Bacillati</taxon>
        <taxon>Bacillota</taxon>
        <taxon>Bacilli</taxon>
        <taxon>Lactobacillales</taxon>
        <taxon>Lactobacillaceae</taxon>
        <taxon>Secundilactobacillus</taxon>
    </lineage>
</organism>
<evidence type="ECO:0000313" key="8">
    <source>
        <dbReference type="EMBL" id="KRK98497.1"/>
    </source>
</evidence>
<protein>
    <submittedName>
        <fullName evidence="8">ABC transporter periplasmic protein</fullName>
    </submittedName>
</protein>
<evidence type="ECO:0000313" key="9">
    <source>
        <dbReference type="Proteomes" id="UP000051160"/>
    </source>
</evidence>
<evidence type="ECO:0000256" key="3">
    <source>
        <dbReference type="ARBA" id="ARBA00022448"/>
    </source>
</evidence>
<evidence type="ECO:0000256" key="1">
    <source>
        <dbReference type="ARBA" id="ARBA00004196"/>
    </source>
</evidence>
<evidence type="ECO:0000256" key="2">
    <source>
        <dbReference type="ARBA" id="ARBA00005695"/>
    </source>
</evidence>
<comment type="caution">
    <text evidence="8">The sequence shown here is derived from an EMBL/GenBank/DDBJ whole genome shotgun (WGS) entry which is preliminary data.</text>
</comment>
<dbReference type="Gene3D" id="3.10.105.10">
    <property type="entry name" value="Dipeptide-binding Protein, Domain 3"/>
    <property type="match status" value="1"/>
</dbReference>